<evidence type="ECO:0000256" key="2">
    <source>
        <dbReference type="ARBA" id="ARBA00022989"/>
    </source>
</evidence>
<dbReference type="AlphaFoldDB" id="H8K4F3"/>
<dbReference type="Proteomes" id="UP000008005">
    <property type="component" value="Chromosome"/>
</dbReference>
<evidence type="ECO:0000313" key="7">
    <source>
        <dbReference type="Proteomes" id="UP000008005"/>
    </source>
</evidence>
<evidence type="ECO:0000313" key="6">
    <source>
        <dbReference type="EMBL" id="AFC69397.1"/>
    </source>
</evidence>
<reference evidence="7" key="1">
    <citation type="submission" date="2012-02" db="EMBL/GenBank/DDBJ databases">
        <title>Complete genome sequence of Candidatus Rickettsia amblyommii strain GAT-30V.</title>
        <authorList>
            <person name="Johnson S.L."/>
            <person name="Munk A.C."/>
            <person name="Han S."/>
            <person name="Bruce D.C."/>
            <person name="Dasch G.A."/>
        </authorList>
    </citation>
    <scope>NUCLEOTIDE SEQUENCE [LARGE SCALE GENOMIC DNA]</scope>
    <source>
        <strain evidence="7">GAT-30V</strain>
    </source>
</reference>
<proteinExistence type="predicted"/>
<dbReference type="InterPro" id="IPR007667">
    <property type="entry name" value="Hypoxia_induced_domain"/>
</dbReference>
<accession>H8K4F3</accession>
<feature type="transmembrane region" description="Helical" evidence="4">
    <location>
        <begin position="6"/>
        <end position="25"/>
    </location>
</feature>
<keyword evidence="2 4" id="KW-1133">Transmembrane helix</keyword>
<sequence length="61" mass="7047">MMWLLIAIGLTVVVLIIGVVSMAIGERFDKKFSSKLMTLRVFFQTVAIFLLIIMYFYKVNL</sequence>
<dbReference type="EMBL" id="CP003334">
    <property type="protein sequence ID" value="AFC69397.1"/>
    <property type="molecule type" value="Genomic_DNA"/>
</dbReference>
<dbReference type="Pfam" id="PF04588">
    <property type="entry name" value="HIG_1_N"/>
    <property type="match status" value="1"/>
</dbReference>
<feature type="domain" description="HIG1" evidence="5">
    <location>
        <begin position="1"/>
        <end position="61"/>
    </location>
</feature>
<keyword evidence="1 4" id="KW-0812">Transmembrane</keyword>
<evidence type="ECO:0000259" key="5">
    <source>
        <dbReference type="PROSITE" id="PS51503"/>
    </source>
</evidence>
<dbReference type="RefSeq" id="WP_014391927.1">
    <property type="nucleotide sequence ID" value="NC_017028.1"/>
</dbReference>
<feature type="transmembrane region" description="Helical" evidence="4">
    <location>
        <begin position="37"/>
        <end position="57"/>
    </location>
</feature>
<gene>
    <name evidence="6" type="ordered locus">MCE_02065</name>
</gene>
<dbReference type="PROSITE" id="PS51503">
    <property type="entry name" value="HIG1"/>
    <property type="match status" value="1"/>
</dbReference>
<evidence type="ECO:0000256" key="1">
    <source>
        <dbReference type="ARBA" id="ARBA00022692"/>
    </source>
</evidence>
<reference evidence="6 7" key="2">
    <citation type="journal article" date="2016" name="Int. J. Syst. Evol. Microbiol.">
        <title>Rickettsia amblyommatis sp. nov., a spotted fever group Rickettsia associated with multiple species of Amblyomma ticks in North, Central and South America.</title>
        <authorList>
            <person name="Karpathy S.E."/>
            <person name="Slater K.S."/>
            <person name="Goldsmith C.S."/>
            <person name="Nicholson W.L."/>
            <person name="Paddock C.D."/>
        </authorList>
    </citation>
    <scope>NUCLEOTIDE SEQUENCE [LARGE SCALE GENOMIC DNA]</scope>
    <source>
        <strain evidence="6 7">GAT-30V</strain>
    </source>
</reference>
<name>H8K4F3_RICAG</name>
<organism evidence="6 7">
    <name type="scientific">Rickettsia amblyommatis (strain GAT-30V)</name>
    <name type="common">Rickettsia amblyommii</name>
    <dbReference type="NCBI Taxonomy" id="1105111"/>
    <lineage>
        <taxon>Bacteria</taxon>
        <taxon>Pseudomonadati</taxon>
        <taxon>Pseudomonadota</taxon>
        <taxon>Alphaproteobacteria</taxon>
        <taxon>Rickettsiales</taxon>
        <taxon>Rickettsiaceae</taxon>
        <taxon>Rickettsieae</taxon>
        <taxon>Rickettsia</taxon>
        <taxon>spotted fever group</taxon>
    </lineage>
</organism>
<dbReference type="KEGG" id="ram:MCE_02065"/>
<protein>
    <recommendedName>
        <fullName evidence="5">HIG1 domain-containing protein</fullName>
    </recommendedName>
</protein>
<dbReference type="HOGENOM" id="CLU_186083_0_0_5"/>
<keyword evidence="3 4" id="KW-0472">Membrane</keyword>
<evidence type="ECO:0000256" key="4">
    <source>
        <dbReference type="SAM" id="Phobius"/>
    </source>
</evidence>
<evidence type="ECO:0000256" key="3">
    <source>
        <dbReference type="ARBA" id="ARBA00023136"/>
    </source>
</evidence>